<feature type="domain" description="Lon proteolytic" evidence="13">
    <location>
        <begin position="664"/>
        <end position="850"/>
    </location>
</feature>
<dbReference type="CDD" id="cd19500">
    <property type="entry name" value="RecA-like_Lon"/>
    <property type="match status" value="1"/>
</dbReference>
<dbReference type="InterPro" id="IPR003593">
    <property type="entry name" value="AAA+_ATPase"/>
</dbReference>
<dbReference type="EC" id="3.4.21.-" evidence="9 12"/>
<dbReference type="SUPFAM" id="SSF54211">
    <property type="entry name" value="Ribosomal protein S5 domain 2-like"/>
    <property type="match status" value="1"/>
</dbReference>
<dbReference type="PROSITE" id="PS01046">
    <property type="entry name" value="LON_SER"/>
    <property type="match status" value="1"/>
</dbReference>
<dbReference type="HAMAP" id="MF_01973">
    <property type="entry name" value="lon_bact"/>
    <property type="match status" value="1"/>
</dbReference>
<dbReference type="SUPFAM" id="SSF52540">
    <property type="entry name" value="P-loop containing nucleoside triphosphate hydrolases"/>
    <property type="match status" value="1"/>
</dbReference>
<protein>
    <recommendedName>
        <fullName evidence="9 12">Lon protease homolog</fullName>
        <ecNumber evidence="9 12">3.4.21.-</ecNumber>
    </recommendedName>
</protein>
<reference evidence="15 16" key="1">
    <citation type="submission" date="2021-02" db="EMBL/GenBank/DDBJ databases">
        <title>Variation within the Batrachochytrium salamandrivorans European outbreak.</title>
        <authorList>
            <person name="Kelly M."/>
            <person name="Pasmans F."/>
            <person name="Shea T.P."/>
            <person name="Munoz J.F."/>
            <person name="Carranza S."/>
            <person name="Cuomo C.A."/>
            <person name="Martel A."/>
        </authorList>
    </citation>
    <scope>NUCLEOTIDE SEQUENCE [LARGE SCALE GENOMIC DNA]</scope>
    <source>
        <strain evidence="15 16">AMFP18/2</strain>
    </source>
</reference>
<dbReference type="Gene3D" id="1.10.8.60">
    <property type="match status" value="1"/>
</dbReference>
<sequence>MDTATRLILPQEMQLIPTRNGRVLLPGVVVRLQIGRKDTTALLDSLWLRFSKQESIVVGCVPLLPTATSATSDVSTGSSDSLKLPAYTVGYTAPQKSSRSLDVEPSDGSSRMILQSDLFTWGCAARIVEFSKASSRERRLHNTNYLLTLEGVARFKIKDVIQSSPYLVASVQIYLDPEVNKDDMELQALIMSLRNTGNDLSEALSQLQLPPTALAQLKEMLRSTQPGQLADLFASMIDISLDEKLQILETVDLKARLNKVVSFLHRQLQVLRISQKLHSTVQNKLGQKQREFLLREQMEAIKKELGEGDDTTAMDEIVDLEKRIAEAKLPEEPLRSANRELKRLKRMNPNMSEYQVIRTYLEWMSELPWSNSTIDNLDVTHARGILDHDHYGLDRVKSRIIEFLAVRKLKQDLRGPILCLVGPPGVGKTSLGKSIANALGRKFHRISLGGVHDEAEIRGHRRTYLASLPGLIIQGLRRCGVNNPVMLLDEIDKLGHDFRGDPSSALLEVLDPEQNSTFLDHYLGVSFDLSNVLFISTANDMDGIPAPLLDRMEVVTIPGYTYDEKLSIAKRYLLPKQISAHGLTIDSVTVSDKQLLLIATGYTREAGVRNLEREIGAVCRSLAVEYSVLKDNGRDKLFNGDLTNDRLESILGTIRFDNEVSERSGIPGVVTGLAWTSSGSGGLLFIESSCIPGTGKLHLTGKLGDVIKESAQIGITWVRANATKLDIQSQNRHLFEEADIHIHFPSGSIPKDGPSAGVAIITSLVSLLTGSPVRDHTAMTGEITLRGQVLPVGGIKEKVLAAHRGGVNRVILPLRNRKDITADIPDNVKTDMEFVYAKTVWDVLRAAFPLNLRFMQIGSDLAQQTINARL</sequence>
<evidence type="ECO:0000256" key="7">
    <source>
        <dbReference type="ARBA" id="ARBA00022840"/>
    </source>
</evidence>
<evidence type="ECO:0000313" key="16">
    <source>
        <dbReference type="Proteomes" id="UP001648503"/>
    </source>
</evidence>
<dbReference type="PROSITE" id="PS51786">
    <property type="entry name" value="LON_PROTEOLYTIC"/>
    <property type="match status" value="1"/>
</dbReference>
<dbReference type="PANTHER" id="PTHR10046">
    <property type="entry name" value="ATP DEPENDENT LON PROTEASE FAMILY MEMBER"/>
    <property type="match status" value="1"/>
</dbReference>
<feature type="domain" description="Lon N-terminal" evidence="14">
    <location>
        <begin position="13"/>
        <end position="268"/>
    </location>
</feature>
<dbReference type="SMART" id="SM00382">
    <property type="entry name" value="AAA"/>
    <property type="match status" value="1"/>
</dbReference>
<dbReference type="InterPro" id="IPR054594">
    <property type="entry name" value="Lon_lid"/>
</dbReference>
<evidence type="ECO:0000259" key="13">
    <source>
        <dbReference type="PROSITE" id="PS51786"/>
    </source>
</evidence>
<evidence type="ECO:0000313" key="15">
    <source>
        <dbReference type="EMBL" id="KAH6586544.1"/>
    </source>
</evidence>
<dbReference type="InterPro" id="IPR008269">
    <property type="entry name" value="Lon_proteolytic"/>
</dbReference>
<feature type="active site" evidence="10">
    <location>
        <position position="755"/>
    </location>
</feature>
<dbReference type="InterPro" id="IPR020568">
    <property type="entry name" value="Ribosomal_Su5_D2-typ_SF"/>
</dbReference>
<dbReference type="Pfam" id="PF02190">
    <property type="entry name" value="LON_substr_bdg"/>
    <property type="match status" value="1"/>
</dbReference>
<dbReference type="PRINTS" id="PR00830">
    <property type="entry name" value="ENDOLAPTASE"/>
</dbReference>
<comment type="caution">
    <text evidence="15">The sequence shown here is derived from an EMBL/GenBank/DDBJ whole genome shotgun (WGS) entry which is preliminary data.</text>
</comment>
<keyword evidence="2" id="KW-0963">Cytoplasm</keyword>
<dbReference type="Pfam" id="PF00004">
    <property type="entry name" value="AAA"/>
    <property type="match status" value="1"/>
</dbReference>
<evidence type="ECO:0000256" key="5">
    <source>
        <dbReference type="ARBA" id="ARBA00022801"/>
    </source>
</evidence>
<dbReference type="Gene3D" id="1.20.5.5270">
    <property type="match status" value="1"/>
</dbReference>
<feature type="active site" evidence="10">
    <location>
        <position position="798"/>
    </location>
</feature>
<dbReference type="InterPro" id="IPR003111">
    <property type="entry name" value="Lon_prtase_N"/>
</dbReference>
<dbReference type="InterPro" id="IPR003959">
    <property type="entry name" value="ATPase_AAA_core"/>
</dbReference>
<dbReference type="Pfam" id="PF22667">
    <property type="entry name" value="Lon_lid"/>
    <property type="match status" value="1"/>
</dbReference>
<dbReference type="NCBIfam" id="TIGR00763">
    <property type="entry name" value="lon"/>
    <property type="match status" value="1"/>
</dbReference>
<evidence type="ECO:0000256" key="2">
    <source>
        <dbReference type="ARBA" id="ARBA00022490"/>
    </source>
</evidence>
<keyword evidence="7 9" id="KW-0067">ATP-binding</keyword>
<dbReference type="InterPro" id="IPR015947">
    <property type="entry name" value="PUA-like_sf"/>
</dbReference>
<comment type="similarity">
    <text evidence="9 10 11">Belongs to the peptidase S16 family.</text>
</comment>
<comment type="subcellular location">
    <subcellularLocation>
        <location evidence="1">Cytoplasm</location>
    </subcellularLocation>
</comment>
<evidence type="ECO:0000256" key="6">
    <source>
        <dbReference type="ARBA" id="ARBA00022825"/>
    </source>
</evidence>
<gene>
    <name evidence="15" type="ORF">BASA50_000498</name>
</gene>
<evidence type="ECO:0000256" key="1">
    <source>
        <dbReference type="ARBA" id="ARBA00004496"/>
    </source>
</evidence>
<proteinExistence type="inferred from homology"/>
<dbReference type="InterPro" id="IPR014721">
    <property type="entry name" value="Ribsml_uS5_D2-typ_fold_subgr"/>
</dbReference>
<keyword evidence="8" id="KW-0346">Stress response</keyword>
<keyword evidence="16" id="KW-1185">Reference proteome</keyword>
<dbReference type="InterPro" id="IPR027543">
    <property type="entry name" value="Lon_bac"/>
</dbReference>
<evidence type="ECO:0000256" key="12">
    <source>
        <dbReference type="RuleBase" id="RU000592"/>
    </source>
</evidence>
<dbReference type="InterPro" id="IPR046336">
    <property type="entry name" value="Lon_prtase_N_sf"/>
</dbReference>
<dbReference type="SUPFAM" id="SSF88697">
    <property type="entry name" value="PUA domain-like"/>
    <property type="match status" value="1"/>
</dbReference>
<name>A0ABQ8EU05_9FUNG</name>
<organism evidence="15 16">
    <name type="scientific">Batrachochytrium salamandrivorans</name>
    <dbReference type="NCBI Taxonomy" id="1357716"/>
    <lineage>
        <taxon>Eukaryota</taxon>
        <taxon>Fungi</taxon>
        <taxon>Fungi incertae sedis</taxon>
        <taxon>Chytridiomycota</taxon>
        <taxon>Chytridiomycota incertae sedis</taxon>
        <taxon>Chytridiomycetes</taxon>
        <taxon>Rhizophydiales</taxon>
        <taxon>Rhizophydiales incertae sedis</taxon>
        <taxon>Batrachochytrium</taxon>
    </lineage>
</organism>
<keyword evidence="5 9" id="KW-0378">Hydrolase</keyword>
<keyword evidence="4 9" id="KW-0547">Nucleotide-binding</keyword>
<evidence type="ECO:0000259" key="14">
    <source>
        <dbReference type="PROSITE" id="PS51787"/>
    </source>
</evidence>
<dbReference type="InterPro" id="IPR027065">
    <property type="entry name" value="Lon_Prtase"/>
</dbReference>
<evidence type="ECO:0000256" key="11">
    <source>
        <dbReference type="RuleBase" id="RU000591"/>
    </source>
</evidence>
<dbReference type="PROSITE" id="PS51787">
    <property type="entry name" value="LON_N"/>
    <property type="match status" value="1"/>
</dbReference>
<dbReference type="Gene3D" id="2.30.130.40">
    <property type="entry name" value="LON domain-like"/>
    <property type="match status" value="1"/>
</dbReference>
<dbReference type="SMART" id="SM00464">
    <property type="entry name" value="LON"/>
    <property type="match status" value="1"/>
</dbReference>
<dbReference type="Pfam" id="PF05362">
    <property type="entry name" value="Lon_C"/>
    <property type="match status" value="1"/>
</dbReference>
<dbReference type="InterPro" id="IPR027417">
    <property type="entry name" value="P-loop_NTPase"/>
</dbReference>
<evidence type="ECO:0000256" key="10">
    <source>
        <dbReference type="PROSITE-ProRule" id="PRU01122"/>
    </source>
</evidence>
<dbReference type="EMBL" id="JAFCIX010000573">
    <property type="protein sequence ID" value="KAH6586544.1"/>
    <property type="molecule type" value="Genomic_DNA"/>
</dbReference>
<evidence type="ECO:0000256" key="8">
    <source>
        <dbReference type="ARBA" id="ARBA00023016"/>
    </source>
</evidence>
<dbReference type="InterPro" id="IPR004815">
    <property type="entry name" value="Lon_bac/euk-typ"/>
</dbReference>
<dbReference type="Proteomes" id="UP001648503">
    <property type="component" value="Unassembled WGS sequence"/>
</dbReference>
<keyword evidence="3 9" id="KW-0645">Protease</keyword>
<accession>A0ABQ8EU05</accession>
<evidence type="ECO:0000256" key="3">
    <source>
        <dbReference type="ARBA" id="ARBA00022670"/>
    </source>
</evidence>
<dbReference type="PIRSF" id="PIRSF001174">
    <property type="entry name" value="Lon_proteas"/>
    <property type="match status" value="1"/>
</dbReference>
<dbReference type="Gene3D" id="3.30.230.10">
    <property type="match status" value="1"/>
</dbReference>
<evidence type="ECO:0000256" key="4">
    <source>
        <dbReference type="ARBA" id="ARBA00022741"/>
    </source>
</evidence>
<dbReference type="Gene3D" id="3.40.50.300">
    <property type="entry name" value="P-loop containing nucleotide triphosphate hydrolases"/>
    <property type="match status" value="1"/>
</dbReference>
<evidence type="ECO:0000256" key="9">
    <source>
        <dbReference type="PIRNR" id="PIRNR001174"/>
    </source>
</evidence>
<dbReference type="InterPro" id="IPR008268">
    <property type="entry name" value="Peptidase_S16_AS"/>
</dbReference>
<keyword evidence="6 9" id="KW-0720">Serine protease</keyword>
<dbReference type="Gene3D" id="1.20.58.1480">
    <property type="match status" value="1"/>
</dbReference>